<dbReference type="SUPFAM" id="SSF51556">
    <property type="entry name" value="Metallo-dependent hydrolases"/>
    <property type="match status" value="1"/>
</dbReference>
<dbReference type="Gene3D" id="3.30.110.90">
    <property type="entry name" value="Amidohydrolase"/>
    <property type="match status" value="1"/>
</dbReference>
<dbReference type="AlphaFoldDB" id="A0A0C2D8N8"/>
<dbReference type="Gene3D" id="2.30.40.10">
    <property type="entry name" value="Urease, subunit C, domain 1"/>
    <property type="match status" value="1"/>
</dbReference>
<dbReference type="Proteomes" id="UP000031599">
    <property type="component" value="Unassembled WGS sequence"/>
</dbReference>
<proteinExistence type="predicted"/>
<dbReference type="GO" id="GO:0016810">
    <property type="term" value="F:hydrolase activity, acting on carbon-nitrogen (but not peptide) bonds"/>
    <property type="evidence" value="ECO:0007669"/>
    <property type="project" value="InterPro"/>
</dbReference>
<gene>
    <name evidence="3" type="ORF">DB30_02742</name>
</gene>
<dbReference type="InterPro" id="IPR051781">
    <property type="entry name" value="Metallo-dep_Hydrolase"/>
</dbReference>
<dbReference type="InterPro" id="IPR006680">
    <property type="entry name" value="Amidohydro-rel"/>
</dbReference>
<keyword evidence="3" id="KW-0378">Hydrolase</keyword>
<protein>
    <submittedName>
        <fullName evidence="3">Amidohydrolase</fullName>
    </submittedName>
</protein>
<reference evidence="3 4" key="1">
    <citation type="submission" date="2014-12" db="EMBL/GenBank/DDBJ databases">
        <title>Genome assembly of Enhygromyxa salina DSM 15201.</title>
        <authorList>
            <person name="Sharma G."/>
            <person name="Subramanian S."/>
        </authorList>
    </citation>
    <scope>NUCLEOTIDE SEQUENCE [LARGE SCALE GENOMIC DNA]</scope>
    <source>
        <strain evidence="3 4">DSM 15201</strain>
    </source>
</reference>
<evidence type="ECO:0000313" key="3">
    <source>
        <dbReference type="EMBL" id="KIG19461.1"/>
    </source>
</evidence>
<dbReference type="InterPro" id="IPR032466">
    <property type="entry name" value="Metal_Hydrolase"/>
</dbReference>
<evidence type="ECO:0000256" key="1">
    <source>
        <dbReference type="SAM" id="MobiDB-lite"/>
    </source>
</evidence>
<dbReference type="Gene3D" id="1.20.58.520">
    <property type="entry name" value="Amidohydrolase"/>
    <property type="match status" value="1"/>
</dbReference>
<dbReference type="PANTHER" id="PTHR43135">
    <property type="entry name" value="ALPHA-D-RIBOSE 1-METHYLPHOSPHONATE 5-TRIPHOSPHATE DIPHOSPHATASE"/>
    <property type="match status" value="1"/>
</dbReference>
<comment type="caution">
    <text evidence="3">The sequence shown here is derived from an EMBL/GenBank/DDBJ whole genome shotgun (WGS) entry which is preliminary data.</text>
</comment>
<organism evidence="3 4">
    <name type="scientific">Enhygromyxa salina</name>
    <dbReference type="NCBI Taxonomy" id="215803"/>
    <lineage>
        <taxon>Bacteria</taxon>
        <taxon>Pseudomonadati</taxon>
        <taxon>Myxococcota</taxon>
        <taxon>Polyangia</taxon>
        <taxon>Nannocystales</taxon>
        <taxon>Nannocystaceae</taxon>
        <taxon>Enhygromyxa</taxon>
    </lineage>
</organism>
<dbReference type="SUPFAM" id="SSF51338">
    <property type="entry name" value="Composite domain of metallo-dependent hydrolases"/>
    <property type="match status" value="1"/>
</dbReference>
<evidence type="ECO:0000259" key="2">
    <source>
        <dbReference type="Pfam" id="PF01979"/>
    </source>
</evidence>
<feature type="domain" description="Amidohydrolase-related" evidence="2">
    <location>
        <begin position="77"/>
        <end position="413"/>
    </location>
</feature>
<dbReference type="PANTHER" id="PTHR43135:SF3">
    <property type="entry name" value="ALPHA-D-RIBOSE 1-METHYLPHOSPHONATE 5-TRIPHOSPHATE DIPHOSPHATASE"/>
    <property type="match status" value="1"/>
</dbReference>
<sequence length="604" mass="62949">MLGPLGAACERGGPSNPPSDPIIGPALVFDDVHVFDGADDLGTTDVVVRDGVITSIGHVELAGAGPEVEVIDGRGKTLLPGLIDGHVHVSSISQLDQAAAFGVTTVLDMFMDEITMRAIVRQQAKGKLPDAAELRSSGTLATAPGGHGTEYGVEIPTVASPDEAAAWVAERVERGVNYIKIVDDDGHAAAVEFGNLDLATIEALIAGAHAHERLAVVHVSDLAAAKRSLRAGADGLAHVWFDAPADDEVLALLAERHAFVIATAVVMQTACADPRVREVAADARLAALIDPRELGGLLEMLDANAGARPCTHALTTIGQLDAAGIDLIAGTDIPNFGLPIGLAMHVELSLLVDAGLSPIAALRAATRTPADRFRMLDRGRIEPGARADLILVEGDPLRDIAATRELVGVWKAGAAIDLATRRQEIAKAIAAAEARRSAPPPPGSESGLVSDFEVDLSTAYGLAWEPATDEVAGGTSSVELSRVAGGMLGSEGALLIRGEVAAGTRAWAGANFFPSVERATVNLSSKRWLRFGARGTPGTHAVLLFGSSPMPTMASFELADAREWTLVEIDLEAIRAPSSELTFVFIGATTPGPFELRIDDVRIE</sequence>
<dbReference type="InterPro" id="IPR011059">
    <property type="entry name" value="Metal-dep_hydrolase_composite"/>
</dbReference>
<name>A0A0C2D8N8_9BACT</name>
<accession>A0A0C2D8N8</accession>
<dbReference type="EMBL" id="JMCC02000002">
    <property type="protein sequence ID" value="KIG19461.1"/>
    <property type="molecule type" value="Genomic_DNA"/>
</dbReference>
<feature type="region of interest" description="Disordered" evidence="1">
    <location>
        <begin position="1"/>
        <end position="21"/>
    </location>
</feature>
<dbReference type="Pfam" id="PF01979">
    <property type="entry name" value="Amidohydro_1"/>
    <property type="match status" value="1"/>
</dbReference>
<evidence type="ECO:0000313" key="4">
    <source>
        <dbReference type="Proteomes" id="UP000031599"/>
    </source>
</evidence>
<dbReference type="Gene3D" id="3.40.50.10910">
    <property type="entry name" value="Amidohydrolase"/>
    <property type="match status" value="1"/>
</dbReference>